<feature type="region of interest" description="Disordered" evidence="1">
    <location>
        <begin position="993"/>
        <end position="1031"/>
    </location>
</feature>
<feature type="domain" description="SMP" evidence="2">
    <location>
        <begin position="310"/>
        <end position="344"/>
    </location>
</feature>
<feature type="compositionally biased region" description="Basic and acidic residues" evidence="1">
    <location>
        <begin position="1311"/>
        <end position="1338"/>
    </location>
</feature>
<feature type="region of interest" description="Disordered" evidence="1">
    <location>
        <begin position="526"/>
        <end position="574"/>
    </location>
</feature>
<evidence type="ECO:0000313" key="3">
    <source>
        <dbReference type="EMBL" id="KAK2727726.1"/>
    </source>
</evidence>
<feature type="domain" description="SMP" evidence="2">
    <location>
        <begin position="495"/>
        <end position="532"/>
    </location>
</feature>
<protein>
    <recommendedName>
        <fullName evidence="2">SMP domain-containing protein</fullName>
    </recommendedName>
</protein>
<feature type="region of interest" description="Disordered" evidence="1">
    <location>
        <begin position="11"/>
        <end position="47"/>
    </location>
</feature>
<evidence type="ECO:0000259" key="2">
    <source>
        <dbReference type="Pfam" id="PF04927"/>
    </source>
</evidence>
<feature type="region of interest" description="Disordered" evidence="1">
    <location>
        <begin position="132"/>
        <end position="196"/>
    </location>
</feature>
<dbReference type="InterPro" id="IPR007011">
    <property type="entry name" value="LEA_SMP_dom"/>
</dbReference>
<feature type="compositionally biased region" description="Polar residues" evidence="1">
    <location>
        <begin position="650"/>
        <end position="664"/>
    </location>
</feature>
<feature type="region of interest" description="Disordered" evidence="1">
    <location>
        <begin position="1238"/>
        <end position="1338"/>
    </location>
</feature>
<feature type="compositionally biased region" description="Low complexity" evidence="1">
    <location>
        <begin position="1280"/>
        <end position="1289"/>
    </location>
</feature>
<sequence>MGNVLYGLYMGVPRNGKNKADRMEESQSTEYPKSYDPLKGDSQSTEQEAFQLKANEEYRGTFPQGEAGMDTKQVRLGLHIRIGTREYVQQNFEDVTPAAAAEFEVEKKGNLQPSAFSGRVAAEKNVMTPAMMQPQSEMSSKSKEFSQPSFKQSVNVDQPDERQFESKVLDKENKSPQQRSQYFVSPGPGPDVLDTEARSGFSNVMQDTPEGLTRYIDADKLDFKPKGPGTQLPMAARPYGSDEIIARTQGPPKVDEKAKSETEISPEQQLEEQESSKRGRTRKLGATFPPSKTEDKIPDEYLDTINRDVASEIQSIEARQIGEGGVTQKGGVGAQARAAAARNEPLPPLPGGRRRSRKYSNTLELTSGQEDIGQAVHITVDLDKVTREEAAALQSIEAKFHGGVVPRGSLAAAAQAAAALNGTPSPPVSAVSTPQRRRSSVGSNNAPGLQQLPPGYQPIAQVGNKGQTVHPNACGLHVEQVSDNSLLIECNFDRITREDAAFIQALEAKLYGGVVPRGSLAAQAQAAAARNEPIPGQQPLQQSPPPGFSQRPQGSRRSSVTGRQQSWQGPDRVAEDVGHLHIEANLNDLTREEAAVLQSVEAQMHQGIIPKGSVGAVAQSASMRNEPLLGQPLRQQQQDAPSGASRRKSSFNGRGQQFVQSRSLTPGKVAEDVGNIHLEADLSDMTRQEAAVLQSAEAQLHQGIIPKGSVGAAAQSAAVRNEPSFGGRGTRTVQQGQQPFFAPAVNITPGKVAEDVGNVHIEADLSNMTRHEAAVLQSAEAQLHQGIIPKGSVGAAAQSAAVRNEPFVGGPGTRNVQQQGQQPLIAPAVTVAPGKVAEDVGNVHLEADLSSITRQEANILQSVEAQLHQGIIPKESVGAKARSAAVRNEPFFEQPGAVQRSQAPRQSMQESGRQTRSTAPGGQQQFAPAINVTPGKVVEDVGNIHLEADLRDMTRREAAVLQSAEAQLHQGIIPKGSVGAAAQSAAVRNEPFFEQPGAVQRSQASQRSTRGAGRQTSAAAAGRQKQFSPAINVSPGKVVEDVGNVHLEADLNNMTRHEAAALQSAEAQLHQGIIPKGSVGAAAQSAANRNEPPVARGRNFAQSVESPRSDSESIRSQEKLQGRQVEERIGNTKIGADLDKVTRHEASVLQSAEAQLSPSGTIPKRSVASAAQSAVNQSEPGYVNAAPQVVLEPVKPAELDENTWTAKQDIGNIHVEADLKNVSGHEASVLQSLEAQREGVNPQGGLASLSMSSVAQRERAENQERISHERGSVPQRPFSQQTVNLQQEQQQDKQPSGSPGKQEIASQTFTRSDEEQKNLEPLEQRPGRQINVDKRRSD</sequence>
<feature type="region of interest" description="Disordered" evidence="1">
    <location>
        <begin position="219"/>
        <end position="300"/>
    </location>
</feature>
<dbReference type="EMBL" id="JAVRJZ010000001">
    <property type="protein sequence ID" value="KAK2727726.1"/>
    <property type="molecule type" value="Genomic_DNA"/>
</dbReference>
<evidence type="ECO:0000313" key="4">
    <source>
        <dbReference type="Proteomes" id="UP001187531"/>
    </source>
</evidence>
<feature type="domain" description="SMP" evidence="2">
    <location>
        <begin position="374"/>
        <end position="421"/>
    </location>
</feature>
<comment type="caution">
    <text evidence="3">The sequence shown here is derived from an EMBL/GenBank/DDBJ whole genome shotgun (WGS) entry which is preliminary data.</text>
</comment>
<feature type="compositionally biased region" description="Basic and acidic residues" evidence="1">
    <location>
        <begin position="159"/>
        <end position="174"/>
    </location>
</feature>
<feature type="region of interest" description="Disordered" evidence="1">
    <location>
        <begin position="421"/>
        <end position="453"/>
    </location>
</feature>
<feature type="region of interest" description="Disordered" evidence="1">
    <location>
        <begin position="632"/>
        <end position="666"/>
    </location>
</feature>
<feature type="compositionally biased region" description="Polar residues" evidence="1">
    <location>
        <begin position="133"/>
        <end position="156"/>
    </location>
</feature>
<feature type="region of interest" description="Disordered" evidence="1">
    <location>
        <begin position="335"/>
        <end position="356"/>
    </location>
</feature>
<gene>
    <name evidence="3" type="ORF">QYM36_008274</name>
</gene>
<organism evidence="3 4">
    <name type="scientific">Artemia franciscana</name>
    <name type="common">Brine shrimp</name>
    <name type="synonym">Artemia sanfranciscana</name>
    <dbReference type="NCBI Taxonomy" id="6661"/>
    <lineage>
        <taxon>Eukaryota</taxon>
        <taxon>Metazoa</taxon>
        <taxon>Ecdysozoa</taxon>
        <taxon>Arthropoda</taxon>
        <taxon>Crustacea</taxon>
        <taxon>Branchiopoda</taxon>
        <taxon>Anostraca</taxon>
        <taxon>Artemiidae</taxon>
        <taxon>Artemia</taxon>
    </lineage>
</organism>
<dbReference type="Proteomes" id="UP001187531">
    <property type="component" value="Unassembled WGS sequence"/>
</dbReference>
<feature type="compositionally biased region" description="Low complexity" evidence="1">
    <location>
        <begin position="526"/>
        <end position="541"/>
    </location>
</feature>
<feature type="compositionally biased region" description="Basic and acidic residues" evidence="1">
    <location>
        <begin position="1107"/>
        <end position="1127"/>
    </location>
</feature>
<keyword evidence="4" id="KW-1185">Reference proteome</keyword>
<feature type="compositionally biased region" description="Polar residues" evidence="1">
    <location>
        <begin position="899"/>
        <end position="926"/>
    </location>
</feature>
<reference evidence="3" key="1">
    <citation type="submission" date="2023-07" db="EMBL/GenBank/DDBJ databases">
        <title>Chromosome-level genome assembly of Artemia franciscana.</title>
        <authorList>
            <person name="Jo E."/>
        </authorList>
    </citation>
    <scope>NUCLEOTIDE SEQUENCE</scope>
    <source>
        <tissue evidence="3">Whole body</tissue>
    </source>
</reference>
<proteinExistence type="predicted"/>
<name>A0AA88IPM0_ARTSF</name>
<feature type="compositionally biased region" description="Low complexity" evidence="1">
    <location>
        <begin position="632"/>
        <end position="641"/>
    </location>
</feature>
<feature type="compositionally biased region" description="Basic and acidic residues" evidence="1">
    <location>
        <begin position="1256"/>
        <end position="1271"/>
    </location>
</feature>
<feature type="compositionally biased region" description="Polar residues" evidence="1">
    <location>
        <begin position="1292"/>
        <end position="1310"/>
    </location>
</feature>
<evidence type="ECO:0000256" key="1">
    <source>
        <dbReference type="SAM" id="MobiDB-lite"/>
    </source>
</evidence>
<accession>A0AA88IPM0</accession>
<feature type="region of interest" description="Disordered" evidence="1">
    <location>
        <begin position="892"/>
        <end position="931"/>
    </location>
</feature>
<dbReference type="Pfam" id="PF04927">
    <property type="entry name" value="SMP"/>
    <property type="match status" value="3"/>
</dbReference>
<feature type="compositionally biased region" description="Polar residues" evidence="1">
    <location>
        <begin position="1000"/>
        <end position="1018"/>
    </location>
</feature>
<feature type="compositionally biased region" description="Basic and acidic residues" evidence="1">
    <location>
        <begin position="253"/>
        <end position="262"/>
    </location>
</feature>
<feature type="region of interest" description="Disordered" evidence="1">
    <location>
        <begin position="1083"/>
        <end position="1127"/>
    </location>
</feature>
<feature type="compositionally biased region" description="Polar residues" evidence="1">
    <location>
        <begin position="551"/>
        <end position="568"/>
    </location>
</feature>